<dbReference type="AlphaFoldDB" id="D5EKN5"/>
<dbReference type="KEGG" id="caa:Caka_1924"/>
<evidence type="ECO:0000313" key="2">
    <source>
        <dbReference type="EMBL" id="ADE54942.1"/>
    </source>
</evidence>
<dbReference type="Proteomes" id="UP000000925">
    <property type="component" value="Chromosome"/>
</dbReference>
<accession>D5EKN5</accession>
<keyword evidence="3" id="KW-1185">Reference proteome</keyword>
<evidence type="ECO:0000256" key="1">
    <source>
        <dbReference type="SAM" id="SignalP"/>
    </source>
</evidence>
<gene>
    <name evidence="2" type="ordered locus">Caka_1924</name>
</gene>
<dbReference type="NCBIfam" id="NF041384">
    <property type="entry name" value="YHS_seleno_dom"/>
    <property type="match status" value="1"/>
</dbReference>
<proteinExistence type="predicted"/>
<dbReference type="STRING" id="583355.Caka_1924"/>
<protein>
    <recommendedName>
        <fullName evidence="4">YHS domain protein</fullName>
    </recommendedName>
</protein>
<dbReference type="EMBL" id="CP001998">
    <property type="protein sequence ID" value="ADE54942.1"/>
    <property type="molecule type" value="Genomic_DNA"/>
</dbReference>
<dbReference type="HOGENOM" id="CLU_087914_2_0_0"/>
<dbReference type="eggNOG" id="COG3350">
    <property type="taxonomic scope" value="Bacteria"/>
</dbReference>
<evidence type="ECO:0008006" key="4">
    <source>
        <dbReference type="Google" id="ProtNLM"/>
    </source>
</evidence>
<evidence type="ECO:0000313" key="3">
    <source>
        <dbReference type="Proteomes" id="UP000000925"/>
    </source>
</evidence>
<sequence length="161" mass="18323">MKSLYTLLALFCLLGYHSLQAQISSDTRRDEFSLSRGHLALDGYDPVSYFTAKTPSKGQKSITTTHQGLNYRFSSKANKERFLESPDKYEAAYGGWCAWAMLEGERTKPNPKSYKIVAGRLLLFYDGLWGDTLESWNKRSQEVAEADLIQTADAHWAQQIR</sequence>
<feature type="signal peptide" evidence="1">
    <location>
        <begin position="1"/>
        <end position="21"/>
    </location>
</feature>
<feature type="chain" id="PRO_5003071555" description="YHS domain protein" evidence="1">
    <location>
        <begin position="22"/>
        <end position="161"/>
    </location>
</feature>
<dbReference type="RefSeq" id="WP_013043664.1">
    <property type="nucleotide sequence ID" value="NC_014008.1"/>
</dbReference>
<reference evidence="2 3" key="1">
    <citation type="journal article" date="2010" name="Stand. Genomic Sci.">
        <title>Complete genome sequence of Coraliomargarita akajimensis type strain (04OKA010-24).</title>
        <authorList>
            <person name="Mavromatis K."/>
            <person name="Abt B."/>
            <person name="Brambilla E."/>
            <person name="Lapidus A."/>
            <person name="Copeland A."/>
            <person name="Deshpande S."/>
            <person name="Nolan M."/>
            <person name="Lucas S."/>
            <person name="Tice H."/>
            <person name="Cheng J.F."/>
            <person name="Han C."/>
            <person name="Detter J.C."/>
            <person name="Woyke T."/>
            <person name="Goodwin L."/>
            <person name="Pitluck S."/>
            <person name="Held B."/>
            <person name="Brettin T."/>
            <person name="Tapia R."/>
            <person name="Ivanova N."/>
            <person name="Mikhailova N."/>
            <person name="Pati A."/>
            <person name="Liolios K."/>
            <person name="Chen A."/>
            <person name="Palaniappan K."/>
            <person name="Land M."/>
            <person name="Hauser L."/>
            <person name="Chang Y.J."/>
            <person name="Jeffries C.D."/>
            <person name="Rohde M."/>
            <person name="Goker M."/>
            <person name="Bristow J."/>
            <person name="Eisen J.A."/>
            <person name="Markowitz V."/>
            <person name="Hugenholtz P."/>
            <person name="Klenk H.P."/>
            <person name="Kyrpides N.C."/>
        </authorList>
    </citation>
    <scope>NUCLEOTIDE SEQUENCE [LARGE SCALE GENOMIC DNA]</scope>
    <source>
        <strain evidence="3">DSM 45221 / IAM 15411 / JCM 23193 / KCTC 12865</strain>
    </source>
</reference>
<organism evidence="2 3">
    <name type="scientific">Coraliomargarita akajimensis (strain DSM 45221 / IAM 15411 / JCM 23193 / KCTC 12865 / 04OKA010-24)</name>
    <dbReference type="NCBI Taxonomy" id="583355"/>
    <lineage>
        <taxon>Bacteria</taxon>
        <taxon>Pseudomonadati</taxon>
        <taxon>Verrucomicrobiota</taxon>
        <taxon>Opitutia</taxon>
        <taxon>Puniceicoccales</taxon>
        <taxon>Coraliomargaritaceae</taxon>
        <taxon>Coraliomargarita</taxon>
    </lineage>
</organism>
<name>D5EKN5_CORAD</name>
<keyword evidence="1" id="KW-0732">Signal</keyword>